<organism evidence="5 6">
    <name type="scientific">Streptomyces nodosus</name>
    <dbReference type="NCBI Taxonomy" id="40318"/>
    <lineage>
        <taxon>Bacteria</taxon>
        <taxon>Bacillati</taxon>
        <taxon>Actinomycetota</taxon>
        <taxon>Actinomycetes</taxon>
        <taxon>Kitasatosporales</taxon>
        <taxon>Streptomycetaceae</taxon>
        <taxon>Streptomyces</taxon>
    </lineage>
</organism>
<dbReference type="GO" id="GO:0003700">
    <property type="term" value="F:DNA-binding transcription factor activity"/>
    <property type="evidence" value="ECO:0007669"/>
    <property type="project" value="TreeGrafter"/>
</dbReference>
<dbReference type="GO" id="GO:0000976">
    <property type="term" value="F:transcription cis-regulatory region binding"/>
    <property type="evidence" value="ECO:0007669"/>
    <property type="project" value="TreeGrafter"/>
</dbReference>
<evidence type="ECO:0000256" key="1">
    <source>
        <dbReference type="ARBA" id="ARBA00023125"/>
    </source>
</evidence>
<feature type="compositionally biased region" description="Low complexity" evidence="3">
    <location>
        <begin position="21"/>
        <end position="33"/>
    </location>
</feature>
<dbReference type="STRING" id="40318.SNOD_30220"/>
<keyword evidence="1 2" id="KW-0238">DNA-binding</keyword>
<dbReference type="Proteomes" id="UP000031526">
    <property type="component" value="Chromosome"/>
</dbReference>
<evidence type="ECO:0000256" key="3">
    <source>
        <dbReference type="SAM" id="MobiDB-lite"/>
    </source>
</evidence>
<evidence type="ECO:0000313" key="6">
    <source>
        <dbReference type="Proteomes" id="UP000031526"/>
    </source>
</evidence>
<keyword evidence="6" id="KW-1185">Reference proteome</keyword>
<dbReference type="HOGENOM" id="CLU_997204_0_0_11"/>
<feature type="DNA-binding region" description="H-T-H motif" evidence="2">
    <location>
        <begin position="98"/>
        <end position="117"/>
    </location>
</feature>
<dbReference type="PROSITE" id="PS50977">
    <property type="entry name" value="HTH_TETR_2"/>
    <property type="match status" value="1"/>
</dbReference>
<feature type="domain" description="HTH tetR-type" evidence="4">
    <location>
        <begin position="75"/>
        <end position="135"/>
    </location>
</feature>
<feature type="region of interest" description="Disordered" evidence="3">
    <location>
        <begin position="1"/>
        <end position="35"/>
    </location>
</feature>
<sequence length="279" mass="30230">MHGRRSCSGWEPEEGPRGFRATGAAEETTPPTGRSVIYLPDGKLASETPRRRRLSRTATEGRRMVMAGAGHRRGSDTKAEIRKVALELFAQQGYEATSLREIAERLGITKAALYYHFNGKEDIVRSLFAEHLAALDDLVDWARDQPPGPQLRTQAIDRMIDLVSREGLQAVRFAVTNQHVVQDLHPGKENVFGRLNALFDALTGPDASVEEALRIRMALFSVNLAFFAAQGLDATDEQVTAAARDIAQLLNPPAATPSAPPGGDLPSAADHADADSGRG</sequence>
<dbReference type="PROSITE" id="PS01081">
    <property type="entry name" value="HTH_TETR_1"/>
    <property type="match status" value="1"/>
</dbReference>
<dbReference type="PRINTS" id="PR00455">
    <property type="entry name" value="HTHTETR"/>
</dbReference>
<name>A0A0B5DWD2_9ACTN</name>
<dbReference type="InterPro" id="IPR023772">
    <property type="entry name" value="DNA-bd_HTH_TetR-type_CS"/>
</dbReference>
<evidence type="ECO:0000313" key="5">
    <source>
        <dbReference type="EMBL" id="AJE44547.1"/>
    </source>
</evidence>
<feature type="compositionally biased region" description="Basic and acidic residues" evidence="3">
    <location>
        <begin position="270"/>
        <end position="279"/>
    </location>
</feature>
<dbReference type="InterPro" id="IPR001647">
    <property type="entry name" value="HTH_TetR"/>
</dbReference>
<dbReference type="InterPro" id="IPR009057">
    <property type="entry name" value="Homeodomain-like_sf"/>
</dbReference>
<feature type="region of interest" description="Disordered" evidence="3">
    <location>
        <begin position="251"/>
        <end position="279"/>
    </location>
</feature>
<gene>
    <name evidence="5" type="ORF">SNOD_30220</name>
</gene>
<dbReference type="SUPFAM" id="SSF46689">
    <property type="entry name" value="Homeodomain-like"/>
    <property type="match status" value="1"/>
</dbReference>
<dbReference type="AlphaFoldDB" id="A0A0B5DWD2"/>
<reference evidence="5 6" key="2">
    <citation type="journal article" date="2016" name="Appl. Microbiol. Biotechnol.">
        <title>Exploiting the genome sequence of Streptomyces nodosus for enhanced antibiotic production.</title>
        <authorList>
            <person name="Sweeney P."/>
            <person name="Murphy C.D."/>
            <person name="Caffrey P."/>
        </authorList>
    </citation>
    <scope>NUCLEOTIDE SEQUENCE [LARGE SCALE GENOMIC DNA]</scope>
    <source>
        <strain evidence="5 6">ATCC 14899</strain>
    </source>
</reference>
<dbReference type="Gene3D" id="1.10.357.10">
    <property type="entry name" value="Tetracycline Repressor, domain 2"/>
    <property type="match status" value="1"/>
</dbReference>
<accession>A0A0B5DWD2</accession>
<dbReference type="EMBL" id="CP009313">
    <property type="protein sequence ID" value="AJE44547.1"/>
    <property type="molecule type" value="Genomic_DNA"/>
</dbReference>
<dbReference type="PANTHER" id="PTHR30055">
    <property type="entry name" value="HTH-TYPE TRANSCRIPTIONAL REGULATOR RUTR"/>
    <property type="match status" value="1"/>
</dbReference>
<dbReference type="Pfam" id="PF00440">
    <property type="entry name" value="TetR_N"/>
    <property type="match status" value="1"/>
</dbReference>
<proteinExistence type="predicted"/>
<evidence type="ECO:0000256" key="2">
    <source>
        <dbReference type="PROSITE-ProRule" id="PRU00335"/>
    </source>
</evidence>
<dbReference type="InterPro" id="IPR050109">
    <property type="entry name" value="HTH-type_TetR-like_transc_reg"/>
</dbReference>
<reference evidence="6" key="1">
    <citation type="submission" date="2014-09" db="EMBL/GenBank/DDBJ databases">
        <title>Sequence of the Streptomyces nodosus genome.</title>
        <authorList>
            <person name="Sweeney P."/>
            <person name="Stephens N."/>
            <person name="Murphy C."/>
            <person name="Caffrey P."/>
        </authorList>
    </citation>
    <scope>NUCLEOTIDE SEQUENCE [LARGE SCALE GENOMIC DNA]</scope>
    <source>
        <strain evidence="6">ATCC 14899</strain>
    </source>
</reference>
<dbReference type="PANTHER" id="PTHR30055:SF226">
    <property type="entry name" value="HTH-TYPE TRANSCRIPTIONAL REGULATOR PKSA"/>
    <property type="match status" value="1"/>
</dbReference>
<protein>
    <submittedName>
        <fullName evidence="5">Transcriptional regulator</fullName>
    </submittedName>
</protein>
<evidence type="ECO:0000259" key="4">
    <source>
        <dbReference type="PROSITE" id="PS50977"/>
    </source>
</evidence>